<accession>A0A514ABU4</accession>
<comment type="function">
    <text evidence="9">Core subunit of the mitochondrial membrane respiratory chain NADH dehydrogenase (Complex I) which catalyzes electron transfer from NADH through the respiratory chain, using ubiquinone as an electron acceptor. Essential for the catalytic activity and assembly of complex I.</text>
</comment>
<comment type="function">
    <text evidence="1">Core subunit of the mitochondrial membrane respiratory chain NADH dehydrogenase (Complex I) that is believed to belong to the minimal assembly required for catalysis. Complex I functions in the transfer of electrons from NADH to the respiratory chain. The immediate electron acceptor for the enzyme is believed to be ubiquinone.</text>
</comment>
<evidence type="ECO:0000256" key="7">
    <source>
        <dbReference type="ARBA" id="ARBA00023136"/>
    </source>
</evidence>
<feature type="transmembrane region" description="Helical" evidence="9">
    <location>
        <begin position="12"/>
        <end position="29"/>
    </location>
</feature>
<dbReference type="InterPro" id="IPR001516">
    <property type="entry name" value="Proton_antipo_N"/>
</dbReference>
<feature type="transmembrane region" description="Helical" evidence="9">
    <location>
        <begin position="418"/>
        <end position="438"/>
    </location>
</feature>
<feature type="transmembrane region" description="Helical" evidence="9">
    <location>
        <begin position="137"/>
        <end position="160"/>
    </location>
</feature>
<dbReference type="EMBL" id="MG257767">
    <property type="protein sequence ID" value="QDH52393.1"/>
    <property type="molecule type" value="Genomic_DNA"/>
</dbReference>
<evidence type="ECO:0000256" key="9">
    <source>
        <dbReference type="RuleBase" id="RU003404"/>
    </source>
</evidence>
<evidence type="ECO:0000256" key="1">
    <source>
        <dbReference type="ARBA" id="ARBA00003257"/>
    </source>
</evidence>
<dbReference type="InterPro" id="IPR001750">
    <property type="entry name" value="ND/Mrp_TM"/>
</dbReference>
<feature type="domain" description="NADH:quinone oxidoreductase/Mrp antiporter transmembrane" evidence="10">
    <location>
        <begin position="104"/>
        <end position="374"/>
    </location>
</feature>
<dbReference type="EC" id="7.1.1.2" evidence="3 9"/>
<evidence type="ECO:0000256" key="8">
    <source>
        <dbReference type="ARBA" id="ARBA00049551"/>
    </source>
</evidence>
<feature type="transmembrane region" description="Helical" evidence="9">
    <location>
        <begin position="481"/>
        <end position="503"/>
    </location>
</feature>
<feature type="transmembrane region" description="Helical" evidence="9">
    <location>
        <begin position="93"/>
        <end position="125"/>
    </location>
</feature>
<feature type="domain" description="NADH-Ubiquinone oxidoreductase (complex I) chain 5 N-terminal" evidence="11">
    <location>
        <begin position="44"/>
        <end position="81"/>
    </location>
</feature>
<organism evidence="12">
    <name type="scientific">Gordius sp. VVA-2019</name>
    <dbReference type="NCBI Taxonomy" id="2586752"/>
    <lineage>
        <taxon>Eukaryota</taxon>
        <taxon>Metazoa</taxon>
        <taxon>Ecdysozoa</taxon>
        <taxon>Nematomorpha</taxon>
        <taxon>Gordioida</taxon>
        <taxon>Gordea</taxon>
        <taxon>Gordioidea</taxon>
        <taxon>Gordiidae</taxon>
        <taxon>Gordius</taxon>
    </lineage>
</organism>
<feature type="transmembrane region" description="Helical" evidence="9">
    <location>
        <begin position="377"/>
        <end position="397"/>
    </location>
</feature>
<keyword evidence="6 9" id="KW-1133">Transmembrane helix</keyword>
<evidence type="ECO:0000259" key="11">
    <source>
        <dbReference type="Pfam" id="PF00662"/>
    </source>
</evidence>
<comment type="similarity">
    <text evidence="9">Belongs to the complex I subunit 5 family.</text>
</comment>
<evidence type="ECO:0000256" key="4">
    <source>
        <dbReference type="ARBA" id="ARBA00021096"/>
    </source>
</evidence>
<evidence type="ECO:0000313" key="12">
    <source>
        <dbReference type="EMBL" id="QDH52393.1"/>
    </source>
</evidence>
<dbReference type="PANTHER" id="PTHR42829">
    <property type="entry name" value="NADH-UBIQUINONE OXIDOREDUCTASE CHAIN 5"/>
    <property type="match status" value="1"/>
</dbReference>
<keyword evidence="9" id="KW-0520">NAD</keyword>
<keyword evidence="9" id="KW-0830">Ubiquinone</keyword>
<feature type="transmembrane region" description="Helical" evidence="9">
    <location>
        <begin position="166"/>
        <end position="190"/>
    </location>
</feature>
<keyword evidence="5 9" id="KW-0812">Transmembrane</keyword>
<keyword evidence="9" id="KW-0813">Transport</keyword>
<proteinExistence type="inferred from homology"/>
<dbReference type="InterPro" id="IPR003945">
    <property type="entry name" value="NU5C-like"/>
</dbReference>
<evidence type="ECO:0000256" key="5">
    <source>
        <dbReference type="ARBA" id="ARBA00022692"/>
    </source>
</evidence>
<dbReference type="AlphaFoldDB" id="A0A514ABU4"/>
<evidence type="ECO:0000256" key="2">
    <source>
        <dbReference type="ARBA" id="ARBA00004141"/>
    </source>
</evidence>
<dbReference type="Pfam" id="PF00361">
    <property type="entry name" value="Proton_antipo_M"/>
    <property type="match status" value="1"/>
</dbReference>
<name>A0A514ABU4_9BILA</name>
<evidence type="ECO:0000256" key="3">
    <source>
        <dbReference type="ARBA" id="ARBA00012944"/>
    </source>
</evidence>
<dbReference type="GO" id="GO:0008137">
    <property type="term" value="F:NADH dehydrogenase (ubiquinone) activity"/>
    <property type="evidence" value="ECO:0007669"/>
    <property type="project" value="UniProtKB-EC"/>
</dbReference>
<dbReference type="GO" id="GO:0016020">
    <property type="term" value="C:membrane"/>
    <property type="evidence" value="ECO:0007669"/>
    <property type="project" value="UniProtKB-SubCell"/>
</dbReference>
<dbReference type="GO" id="GO:0042773">
    <property type="term" value="P:ATP synthesis coupled electron transport"/>
    <property type="evidence" value="ECO:0007669"/>
    <property type="project" value="InterPro"/>
</dbReference>
<feature type="transmembrane region" description="Helical" evidence="9">
    <location>
        <begin position="241"/>
        <end position="262"/>
    </location>
</feature>
<dbReference type="GO" id="GO:0003954">
    <property type="term" value="F:NADH dehydrogenase activity"/>
    <property type="evidence" value="ECO:0007669"/>
    <property type="project" value="TreeGrafter"/>
</dbReference>
<reference evidence="12" key="1">
    <citation type="journal article" date="2019" name="Nucleic Acids Res.">
        <title>Coding palindromes in mitochondrial genes of Nematomorpha.</title>
        <authorList>
            <person name="Mikhailov K.V."/>
            <person name="Efeykin B.D."/>
            <person name="Panchin A.Y."/>
            <person name="Knorre D.A."/>
            <person name="Logacheva M.D."/>
            <person name="Penin A.A."/>
            <person name="Muntyan M.S."/>
            <person name="Nikitin M.A."/>
            <person name="Popova O.V."/>
            <person name="Zanegina O.N."/>
            <person name="Vyssokikh M.Y."/>
            <person name="Spiridonov S.E."/>
            <person name="Aleoshin V.V."/>
            <person name="Panchin Y.V."/>
        </authorList>
    </citation>
    <scope>NUCLEOTIDE SEQUENCE</scope>
</reference>
<dbReference type="PRINTS" id="PR01434">
    <property type="entry name" value="NADHDHGNASE5"/>
</dbReference>
<dbReference type="PANTHER" id="PTHR42829:SF2">
    <property type="entry name" value="NADH-UBIQUINONE OXIDOREDUCTASE CHAIN 5"/>
    <property type="match status" value="1"/>
</dbReference>
<geneLocation type="mitochondrion" evidence="12"/>
<dbReference type="GO" id="GO:0015990">
    <property type="term" value="P:electron transport coupled proton transport"/>
    <property type="evidence" value="ECO:0007669"/>
    <property type="project" value="TreeGrafter"/>
</dbReference>
<evidence type="ECO:0000259" key="10">
    <source>
        <dbReference type="Pfam" id="PF00361"/>
    </source>
</evidence>
<sequence>MTLHINSSFFTLLMWLAMFPSLLLTLYGMEKMLIMMAVNPKAGYEMDLCFFMDPFTASFLITLMLVSLMILVYSSYYMENDVCQTFYKAMLNLFIVSMVLVAVSPHLVTIILGWDGLGLTSYLLIMYYQNKDSMLKANLTLILNRAGDIFLIMAACFLMSKQAAMMSNLAACFLMSPYMKAGIFLGVGAAMVKAAQLPWSGWLLAAMAAPTPVSSLVHSSTLVCAGVILSARVLEWTSEETGVGAAMAASSLGLFVSSLAAWKEKDIKKIIALSTMNQMSLLLCMVFMKMYYAALAHMLTHAIFKSSLFMNAGSLFHSNSGNQDIRNNTYSMKIFNQSSFMSLWALSALPASAGFFSKENFLLAAMAAPTPVSSLSYFVMISGMLMTLGYTWRLFAMMNFESSLMKKESMSDMNKKQYLSLSVLGTLSLTITPAIIYICNNLVDFSTPIMGLFLALSPLVSGLLSSVFVEAGLLRQMHSMSALGLLSLNLTGFSNLALAPYVLRKGLKLGWKTLWDWEMSALGLL</sequence>
<keyword evidence="7 9" id="KW-0472">Membrane</keyword>
<comment type="subcellular location">
    <subcellularLocation>
        <location evidence="2">Membrane</location>
        <topology evidence="2">Multi-pass membrane protein</topology>
    </subcellularLocation>
</comment>
<gene>
    <name evidence="12" type="primary">ND5</name>
</gene>
<feature type="transmembrane region" description="Helical" evidence="9">
    <location>
        <begin position="50"/>
        <end position="73"/>
    </location>
</feature>
<evidence type="ECO:0000256" key="6">
    <source>
        <dbReference type="ARBA" id="ARBA00022989"/>
    </source>
</evidence>
<protein>
    <recommendedName>
        <fullName evidence="4 9">NADH-ubiquinone oxidoreductase chain 5</fullName>
        <ecNumber evidence="3 9">7.1.1.2</ecNumber>
    </recommendedName>
</protein>
<dbReference type="Pfam" id="PF00662">
    <property type="entry name" value="Proton_antipo_N"/>
    <property type="match status" value="1"/>
</dbReference>
<feature type="transmembrane region" description="Helical" evidence="9">
    <location>
        <begin position="450"/>
        <end position="469"/>
    </location>
</feature>
<keyword evidence="9 12" id="KW-0496">Mitochondrion</keyword>
<comment type="catalytic activity">
    <reaction evidence="8 9">
        <text>a ubiquinone + NADH + 5 H(+)(in) = a ubiquinol + NAD(+) + 4 H(+)(out)</text>
        <dbReference type="Rhea" id="RHEA:29091"/>
        <dbReference type="Rhea" id="RHEA-COMP:9565"/>
        <dbReference type="Rhea" id="RHEA-COMP:9566"/>
        <dbReference type="ChEBI" id="CHEBI:15378"/>
        <dbReference type="ChEBI" id="CHEBI:16389"/>
        <dbReference type="ChEBI" id="CHEBI:17976"/>
        <dbReference type="ChEBI" id="CHEBI:57540"/>
        <dbReference type="ChEBI" id="CHEBI:57945"/>
        <dbReference type="EC" id="7.1.1.2"/>
    </reaction>
</comment>